<feature type="transmembrane region" description="Helical" evidence="7">
    <location>
        <begin position="91"/>
        <end position="113"/>
    </location>
</feature>
<organism evidence="11 12">
    <name type="scientific">Pseudomonas mangrovi</name>
    <dbReference type="NCBI Taxonomy" id="2161748"/>
    <lineage>
        <taxon>Bacteria</taxon>
        <taxon>Pseudomonadati</taxon>
        <taxon>Pseudomonadota</taxon>
        <taxon>Gammaproteobacteria</taxon>
        <taxon>Pseudomonadales</taxon>
        <taxon>Pseudomonadaceae</taxon>
        <taxon>Pseudomonas</taxon>
    </lineage>
</organism>
<dbReference type="RefSeq" id="WP_108107840.1">
    <property type="nucleotide sequence ID" value="NZ_QASN01000020.1"/>
</dbReference>
<evidence type="ECO:0000256" key="4">
    <source>
        <dbReference type="ARBA" id="ARBA00022692"/>
    </source>
</evidence>
<dbReference type="OrthoDB" id="9775207at2"/>
<dbReference type="GO" id="GO:0005886">
    <property type="term" value="C:plasma membrane"/>
    <property type="evidence" value="ECO:0007669"/>
    <property type="project" value="UniProtKB-SubCell"/>
</dbReference>
<evidence type="ECO:0000256" key="1">
    <source>
        <dbReference type="ARBA" id="ARBA00004651"/>
    </source>
</evidence>
<dbReference type="PANTHER" id="PTHR30566:SF25">
    <property type="entry name" value="INNER MEMBRANE PROTEIN"/>
    <property type="match status" value="1"/>
</dbReference>
<dbReference type="GO" id="GO:0008381">
    <property type="term" value="F:mechanosensitive monoatomic ion channel activity"/>
    <property type="evidence" value="ECO:0007669"/>
    <property type="project" value="UniProtKB-ARBA"/>
</dbReference>
<evidence type="ECO:0000259" key="10">
    <source>
        <dbReference type="Pfam" id="PF21088"/>
    </source>
</evidence>
<proteinExistence type="inferred from homology"/>
<accession>A0A2T5P6S2</accession>
<dbReference type="AlphaFoldDB" id="A0A2T5P6S2"/>
<dbReference type="Pfam" id="PF00924">
    <property type="entry name" value="MS_channel_2nd"/>
    <property type="match status" value="1"/>
</dbReference>
<evidence type="ECO:0000313" key="11">
    <source>
        <dbReference type="EMBL" id="PTU73395.1"/>
    </source>
</evidence>
<name>A0A2T5P6S2_9PSED</name>
<dbReference type="InterPro" id="IPR011014">
    <property type="entry name" value="MscS_channel_TM-2"/>
</dbReference>
<keyword evidence="6 7" id="KW-0472">Membrane</keyword>
<dbReference type="Proteomes" id="UP000244064">
    <property type="component" value="Unassembled WGS sequence"/>
</dbReference>
<feature type="domain" description="Mechanosensitive ion channel MscS" evidence="8">
    <location>
        <begin position="177"/>
        <end position="244"/>
    </location>
</feature>
<keyword evidence="12" id="KW-1185">Reference proteome</keyword>
<evidence type="ECO:0000256" key="3">
    <source>
        <dbReference type="ARBA" id="ARBA00022475"/>
    </source>
</evidence>
<dbReference type="SUPFAM" id="SSF82861">
    <property type="entry name" value="Mechanosensitive channel protein MscS (YggB), transmembrane region"/>
    <property type="match status" value="1"/>
</dbReference>
<dbReference type="InterPro" id="IPR049142">
    <property type="entry name" value="MS_channel_1st"/>
</dbReference>
<dbReference type="Pfam" id="PF21082">
    <property type="entry name" value="MS_channel_3rd"/>
    <property type="match status" value="1"/>
</dbReference>
<dbReference type="InterPro" id="IPR023408">
    <property type="entry name" value="MscS_beta-dom_sf"/>
</dbReference>
<feature type="transmembrane region" description="Helical" evidence="7">
    <location>
        <begin position="125"/>
        <end position="151"/>
    </location>
</feature>
<evidence type="ECO:0000259" key="9">
    <source>
        <dbReference type="Pfam" id="PF21082"/>
    </source>
</evidence>
<feature type="transmembrane region" description="Helical" evidence="7">
    <location>
        <begin position="12"/>
        <end position="30"/>
    </location>
</feature>
<evidence type="ECO:0000256" key="7">
    <source>
        <dbReference type="SAM" id="Phobius"/>
    </source>
</evidence>
<gene>
    <name evidence="11" type="ORF">DBO85_13735</name>
</gene>
<dbReference type="InterPro" id="IPR011066">
    <property type="entry name" value="MscS_channel_C_sf"/>
</dbReference>
<dbReference type="Gene3D" id="1.10.287.1260">
    <property type="match status" value="1"/>
</dbReference>
<feature type="domain" description="Mechanosensitive ion channel transmembrane helices 2/3" evidence="10">
    <location>
        <begin position="136"/>
        <end position="176"/>
    </location>
</feature>
<evidence type="ECO:0000256" key="6">
    <source>
        <dbReference type="ARBA" id="ARBA00023136"/>
    </source>
</evidence>
<dbReference type="Pfam" id="PF21088">
    <property type="entry name" value="MS_channel_1st"/>
    <property type="match status" value="1"/>
</dbReference>
<dbReference type="EMBL" id="QASN01000020">
    <property type="protein sequence ID" value="PTU73395.1"/>
    <property type="molecule type" value="Genomic_DNA"/>
</dbReference>
<feature type="transmembrane region" description="Helical" evidence="7">
    <location>
        <begin position="58"/>
        <end position="79"/>
    </location>
</feature>
<sequence>MQDWTYWLEPDLWINLAIVLGATLIFHLLLRSAIGLVRRHLDAIPEARSRWPAFISRILGRTNGLLLFAFSLLLALKLAELPPNWHSALSHGWFIALALQVALWLDTGVRLWTTGLLQRKGTGDLNPVTTTIISILVLILIWAVMLLSILANLGVNITALVASLGVGGIAIALAVQTLLSDMFASLSIGVDKPFEIGDFVVFGSVAGTIEHIGMKTTRIRSLSGEQIVCANASLLSQTLHNYKRMNTRRIVFKFGIAYDTPTAKVREVTELVRKVIEAIPETRFDRAHFLSFDDSQLTLEVVHIVQTSDYNRYMDIQQEINLGLLQGLRDLDVRFAFPTRSLEFIGGQLPELSLARRPRNSASVDSDALVEPGNLA</sequence>
<dbReference type="Gene3D" id="2.30.30.60">
    <property type="match status" value="1"/>
</dbReference>
<keyword evidence="3" id="KW-1003">Cell membrane</keyword>
<comment type="similarity">
    <text evidence="2">Belongs to the MscS (TC 1.A.23) family.</text>
</comment>
<dbReference type="InterPro" id="IPR006685">
    <property type="entry name" value="MscS_channel_2nd"/>
</dbReference>
<comment type="subcellular location">
    <subcellularLocation>
        <location evidence="1">Cell membrane</location>
        <topology evidence="1">Multi-pass membrane protein</topology>
    </subcellularLocation>
</comment>
<evidence type="ECO:0000313" key="12">
    <source>
        <dbReference type="Proteomes" id="UP000244064"/>
    </source>
</evidence>
<evidence type="ECO:0000256" key="5">
    <source>
        <dbReference type="ARBA" id="ARBA00022989"/>
    </source>
</evidence>
<dbReference type="Gene3D" id="3.30.70.100">
    <property type="match status" value="1"/>
</dbReference>
<reference evidence="11 12" key="1">
    <citation type="submission" date="2018-04" db="EMBL/GenBank/DDBJ databases">
        <title>Pseudomonas sp. nov., isolated from mangrove soil.</title>
        <authorList>
            <person name="Chen C."/>
        </authorList>
    </citation>
    <scope>NUCLEOTIDE SEQUENCE [LARGE SCALE GENOMIC DNA]</scope>
    <source>
        <strain evidence="11 12">TC-11</strain>
    </source>
</reference>
<feature type="transmembrane region" description="Helical" evidence="7">
    <location>
        <begin position="157"/>
        <end position="179"/>
    </location>
</feature>
<dbReference type="SUPFAM" id="SSF50182">
    <property type="entry name" value="Sm-like ribonucleoproteins"/>
    <property type="match status" value="1"/>
</dbReference>
<keyword evidence="4 7" id="KW-0812">Transmembrane</keyword>
<feature type="domain" description="Mechanosensitive ion channel MscS C-terminal" evidence="9">
    <location>
        <begin position="250"/>
        <end position="322"/>
    </location>
</feature>
<dbReference type="SUPFAM" id="SSF82689">
    <property type="entry name" value="Mechanosensitive channel protein MscS (YggB), C-terminal domain"/>
    <property type="match status" value="1"/>
</dbReference>
<comment type="caution">
    <text evidence="11">The sequence shown here is derived from an EMBL/GenBank/DDBJ whole genome shotgun (WGS) entry which is preliminary data.</text>
</comment>
<dbReference type="InterPro" id="IPR010920">
    <property type="entry name" value="LSM_dom_sf"/>
</dbReference>
<dbReference type="InterPro" id="IPR049278">
    <property type="entry name" value="MS_channel_C"/>
</dbReference>
<protein>
    <submittedName>
        <fullName evidence="11">Mechanosensitive ion channel protein MscS</fullName>
    </submittedName>
</protein>
<dbReference type="PANTHER" id="PTHR30566">
    <property type="entry name" value="YNAI-RELATED MECHANOSENSITIVE ION CHANNEL"/>
    <property type="match status" value="1"/>
</dbReference>
<keyword evidence="5 7" id="KW-1133">Transmembrane helix</keyword>
<evidence type="ECO:0000256" key="2">
    <source>
        <dbReference type="ARBA" id="ARBA00008017"/>
    </source>
</evidence>
<evidence type="ECO:0000259" key="8">
    <source>
        <dbReference type="Pfam" id="PF00924"/>
    </source>
</evidence>